<dbReference type="AlphaFoldDB" id="A0A0D2B598"/>
<keyword evidence="6 10" id="KW-0406">Ion transport</keyword>
<dbReference type="RefSeq" id="XP_016234091.1">
    <property type="nucleotide sequence ID" value="XM_016380989.1"/>
</dbReference>
<dbReference type="EMBL" id="KN847496">
    <property type="protein sequence ID" value="KIW13875.1"/>
    <property type="molecule type" value="Genomic_DNA"/>
</dbReference>
<comment type="subunit">
    <text evidence="9 10">F-type ATPases have 2 components, CF(1) - the catalytic core - and CF(0) - the membrane proton channel. In yeast, the dimeric form of ATP synthase consists of 17 polypeptides: alpha, beta, gamma, delta, epsilon, 4 (B), 5 (OSCP), 6 (A), 8, 9 (C), d, E (Tim11), f, g, h, i/j and k.</text>
</comment>
<dbReference type="VEuPathDB" id="FungiDB:PV08_06656"/>
<dbReference type="GO" id="GO:0045259">
    <property type="term" value="C:proton-transporting ATP synthase complex"/>
    <property type="evidence" value="ECO:0007669"/>
    <property type="project" value="UniProtKB-KW"/>
</dbReference>
<name>A0A0D2B598_9EURO</name>
<evidence type="ECO:0000256" key="8">
    <source>
        <dbReference type="ARBA" id="ARBA00023136"/>
    </source>
</evidence>
<accession>A0A0D2B598</accession>
<evidence type="ECO:0000256" key="6">
    <source>
        <dbReference type="ARBA" id="ARBA00023065"/>
    </source>
</evidence>
<dbReference type="FunFam" id="1.20.5.2210:FF:000002">
    <property type="entry name" value="ATP synthase subunit 4 mitochondrial"/>
    <property type="match status" value="1"/>
</dbReference>
<keyword evidence="2 10" id="KW-0813">Transport</keyword>
<dbReference type="Proteomes" id="UP000053328">
    <property type="component" value="Unassembled WGS sequence"/>
</dbReference>
<dbReference type="GO" id="GO:0005743">
    <property type="term" value="C:mitochondrial inner membrane"/>
    <property type="evidence" value="ECO:0007669"/>
    <property type="project" value="UniProtKB-SubCell"/>
</dbReference>
<organism evidence="11 12">
    <name type="scientific">Exophiala spinifera</name>
    <dbReference type="NCBI Taxonomy" id="91928"/>
    <lineage>
        <taxon>Eukaryota</taxon>
        <taxon>Fungi</taxon>
        <taxon>Dikarya</taxon>
        <taxon>Ascomycota</taxon>
        <taxon>Pezizomycotina</taxon>
        <taxon>Eurotiomycetes</taxon>
        <taxon>Chaetothyriomycetidae</taxon>
        <taxon>Chaetothyriales</taxon>
        <taxon>Herpotrichiellaceae</taxon>
        <taxon>Exophiala</taxon>
    </lineage>
</organism>
<dbReference type="STRING" id="91928.A0A0D2B598"/>
<dbReference type="InterPro" id="IPR008688">
    <property type="entry name" value="ATP_synth_Bsub_B/MI25"/>
</dbReference>
<evidence type="ECO:0000256" key="10">
    <source>
        <dbReference type="RuleBase" id="RU368017"/>
    </source>
</evidence>
<dbReference type="HOGENOM" id="CLU_077208_0_0_1"/>
<evidence type="ECO:0000256" key="3">
    <source>
        <dbReference type="ARBA" id="ARBA00022547"/>
    </source>
</evidence>
<evidence type="ECO:0000256" key="4">
    <source>
        <dbReference type="ARBA" id="ARBA00022781"/>
    </source>
</evidence>
<dbReference type="PANTHER" id="PTHR12733:SF3">
    <property type="entry name" value="ATP SYNTHASE F(0) COMPLEX SUBUNIT B1, MITOCHONDRIAL"/>
    <property type="match status" value="1"/>
</dbReference>
<evidence type="ECO:0000256" key="9">
    <source>
        <dbReference type="ARBA" id="ARBA00062152"/>
    </source>
</evidence>
<reference evidence="11 12" key="1">
    <citation type="submission" date="2015-01" db="EMBL/GenBank/DDBJ databases">
        <title>The Genome Sequence of Exophiala spinifera CBS89968.</title>
        <authorList>
            <consortium name="The Broad Institute Genomics Platform"/>
            <person name="Cuomo C."/>
            <person name="de Hoog S."/>
            <person name="Gorbushina A."/>
            <person name="Stielow B."/>
            <person name="Teixiera M."/>
            <person name="Abouelleil A."/>
            <person name="Chapman S.B."/>
            <person name="Priest M."/>
            <person name="Young S.K."/>
            <person name="Wortman J."/>
            <person name="Nusbaum C."/>
            <person name="Birren B."/>
        </authorList>
    </citation>
    <scope>NUCLEOTIDE SEQUENCE [LARGE SCALE GENOMIC DNA]</scope>
    <source>
        <strain evidence="11 12">CBS 89968</strain>
    </source>
</reference>
<gene>
    <name evidence="11" type="ORF">PV08_06656</name>
</gene>
<evidence type="ECO:0000256" key="2">
    <source>
        <dbReference type="ARBA" id="ARBA00022448"/>
    </source>
</evidence>
<comment type="function">
    <text evidence="10">Subunit b, of the mitochondrial membrane ATP synthase complex (F(1)F(0) ATP synthase or Complex V) that produces ATP from ADP in the presence of a proton gradient across the membrane which is generated by electron transport complexes of the respiratory chain. ATP synthase complex consist of a soluble F(1) head domain - the catalytic core - and a membrane F(1) domain - the membrane proton channel. These two domains are linked by a central stalk rotating inside the F(1) region and a stationary peripheral stalk. During catalysis, ATP synthesis in the catalytic domain of F(1) is coupled via a rotary mechanism of the central stalk subunits to proton translocation. In vivo, can only synthesize ATP although its ATP hydrolase activity can be activated artificially in vitro. Part of the complex F(0) domain. Part of the complex F(0) domain and the peripheric stalk, which acts as a stator to hold the catalytic alpha(3)beta(3) subcomplex and subunit a/ATP6 static relative to the rotary elements.</text>
</comment>
<dbReference type="SUPFAM" id="SSF161060">
    <property type="entry name" value="ATP synthase B chain-like"/>
    <property type="match status" value="1"/>
</dbReference>
<keyword evidence="4 10" id="KW-0375">Hydrogen ion transport</keyword>
<proteinExistence type="inferred from homology"/>
<dbReference type="GeneID" id="27333739"/>
<dbReference type="Gene3D" id="1.20.5.2210">
    <property type="match status" value="1"/>
</dbReference>
<protein>
    <recommendedName>
        <fullName evidence="10">ATP synthase subunit 4</fullName>
    </recommendedName>
</protein>
<evidence type="ECO:0000256" key="1">
    <source>
        <dbReference type="ARBA" id="ARBA00007479"/>
    </source>
</evidence>
<dbReference type="InterPro" id="IPR013837">
    <property type="entry name" value="ATP_synth_F0_suB"/>
</dbReference>
<keyword evidence="3 10" id="KW-0138">CF(0)</keyword>
<dbReference type="OrthoDB" id="67388at2759"/>
<evidence type="ECO:0000313" key="12">
    <source>
        <dbReference type="Proteomes" id="UP000053328"/>
    </source>
</evidence>
<keyword evidence="7 10" id="KW-0496">Mitochondrion</keyword>
<keyword evidence="5 10" id="KW-0999">Mitochondrion inner membrane</keyword>
<sequence length="244" mass="26501">MASRLARSAAGATKLRPTLSLRTLPSLSTPLTSVRYASGVPSEDPKKKAASIVDALPGNSLASKTAILSAGAGVSIWAISSELYVVNEESVVAFCLLSVFYGIFKYGGPGYTEWANTQVAKIKDLLNEARTNHAASVKERIEDVKPLSNVVDITKQLFEVSKETAHLEAKAFELEQRTALATEAKNVLDSWVRYEGQVKQRQQKELADSVIAKVTKELENPKVLQQILTQSVADVERIVASKSQ</sequence>
<comment type="subcellular location">
    <subcellularLocation>
        <location evidence="10">Mitochondrion</location>
    </subcellularLocation>
    <subcellularLocation>
        <location evidence="10">Mitochondrion inner membrane</location>
    </subcellularLocation>
</comment>
<keyword evidence="8 10" id="KW-0472">Membrane</keyword>
<dbReference type="PANTHER" id="PTHR12733">
    <property type="entry name" value="MITOCHONDRIAL ATP SYNTHASE B CHAIN"/>
    <property type="match status" value="1"/>
</dbReference>
<evidence type="ECO:0000256" key="5">
    <source>
        <dbReference type="ARBA" id="ARBA00022792"/>
    </source>
</evidence>
<evidence type="ECO:0000313" key="11">
    <source>
        <dbReference type="EMBL" id="KIW13875.1"/>
    </source>
</evidence>
<dbReference type="Pfam" id="PF05405">
    <property type="entry name" value="Mt_ATP-synt_B"/>
    <property type="match status" value="1"/>
</dbReference>
<evidence type="ECO:0000256" key="7">
    <source>
        <dbReference type="ARBA" id="ARBA00023128"/>
    </source>
</evidence>
<keyword evidence="12" id="KW-1185">Reference proteome</keyword>
<comment type="similarity">
    <text evidence="1 10">Belongs to the eukaryotic ATPase B chain family.</text>
</comment>
<dbReference type="GO" id="GO:0046933">
    <property type="term" value="F:proton-transporting ATP synthase activity, rotational mechanism"/>
    <property type="evidence" value="ECO:0007669"/>
    <property type="project" value="TreeGrafter"/>
</dbReference>